<feature type="compositionally biased region" description="Low complexity" evidence="2">
    <location>
        <begin position="863"/>
        <end position="876"/>
    </location>
</feature>
<reference evidence="3 4" key="1">
    <citation type="submission" date="2024-03" db="EMBL/GenBank/DDBJ databases">
        <title>Complete genome sequence of the green alga Chloropicon roscoffensis RCC1871.</title>
        <authorList>
            <person name="Lemieux C."/>
            <person name="Pombert J.-F."/>
            <person name="Otis C."/>
            <person name="Turmel M."/>
        </authorList>
    </citation>
    <scope>NUCLEOTIDE SEQUENCE [LARGE SCALE GENOMIC DNA]</scope>
    <source>
        <strain evidence="3 4">RCC1871</strain>
    </source>
</reference>
<feature type="coiled-coil region" evidence="1">
    <location>
        <begin position="1275"/>
        <end position="1532"/>
    </location>
</feature>
<evidence type="ECO:0000313" key="3">
    <source>
        <dbReference type="EMBL" id="WZN66917.1"/>
    </source>
</evidence>
<feature type="compositionally biased region" description="Basic and acidic residues" evidence="2">
    <location>
        <begin position="522"/>
        <end position="540"/>
    </location>
</feature>
<keyword evidence="1" id="KW-0175">Coiled coil</keyword>
<feature type="coiled-coil region" evidence="1">
    <location>
        <begin position="1198"/>
        <end position="1232"/>
    </location>
</feature>
<feature type="region of interest" description="Disordered" evidence="2">
    <location>
        <begin position="851"/>
        <end position="887"/>
    </location>
</feature>
<feature type="coiled-coil region" evidence="1">
    <location>
        <begin position="109"/>
        <end position="219"/>
    </location>
</feature>
<dbReference type="EMBL" id="CP151517">
    <property type="protein sequence ID" value="WZN66917.1"/>
    <property type="molecule type" value="Genomic_DNA"/>
</dbReference>
<name>A0AAX4PM07_9CHLO</name>
<feature type="coiled-coil region" evidence="1">
    <location>
        <begin position="1618"/>
        <end position="1708"/>
    </location>
</feature>
<feature type="coiled-coil region" evidence="1">
    <location>
        <begin position="1748"/>
        <end position="1782"/>
    </location>
</feature>
<feature type="compositionally biased region" description="Basic and acidic residues" evidence="2">
    <location>
        <begin position="548"/>
        <end position="557"/>
    </location>
</feature>
<feature type="region of interest" description="Disordered" evidence="2">
    <location>
        <begin position="762"/>
        <end position="821"/>
    </location>
</feature>
<proteinExistence type="predicted"/>
<feature type="coiled-coil region" evidence="1">
    <location>
        <begin position="377"/>
        <end position="437"/>
    </location>
</feature>
<feature type="coiled-coil region" evidence="1">
    <location>
        <begin position="1116"/>
        <end position="1150"/>
    </location>
</feature>
<evidence type="ECO:0000256" key="2">
    <source>
        <dbReference type="SAM" id="MobiDB-lite"/>
    </source>
</evidence>
<feature type="coiled-coil region" evidence="1">
    <location>
        <begin position="578"/>
        <end position="613"/>
    </location>
</feature>
<protein>
    <submittedName>
        <fullName evidence="3">Uncharacterized protein</fullName>
    </submittedName>
</protein>
<sequence length="1783" mass="209741">MAEVVDLEELLDPSELPDHPGVLRCIDLVHHVRNLDLNAHVQELKKQAKAWQNELELSDEFLRDLVMLQEEAKTLQPMKDSILQRLAKVLHKSRQHKKRHMDREIEEEFEMESELLARKQEKIDELEHESSESGRVDLEKKRARNIFEREQARVEKEVQALEREFAFEVETLSQKVKKARMTRDALRESDAAHDAERLAIYAEENVKKLADKVREQESETFERDDAHRKEREYHEEQLDDAKRVFHDTEEVLAQVTAHHNVAIEDLDTNRAMLLAKAEAMVEAEKQAGKAEDDVNNFRTERAKAFEESVRWSREQYETWIEAIGTRREEVDSQLKVSLEQLLLQRVEAVRPLDAKVHNVEVEKEAFEEEDRMDGKRLERLREKGEVEMRRYHDLEKERERVLEEAEQRRYLAVKTAHLKEEARLTELKDELAKKTSRRDTDLAVHNDQLAQMLSLVMGQRQTMRQMAEKHWKKAQEEVDAENDDLRRSIRHANETIEECEREGERFLREQEEDLVPLRRAVEESVEGEKRAKEDHERAMEEANAQRQETQDERDGKVKSLAEFEKESLEEDRRRVKDIEDSEEKINTLIKEKHEAVTNKYTLMRQEVASLEKQELTDIAIEKHACSLTLSELEQFHKHEANRIDDLMNVVEDFEDLVSQCHKSSENERDSIEREWEQALASNKRELDDLEEKMKLKERGLRKAEDAARRALDQELARLDQTVSHAKAEQHSKGQLVGKEIAMRRKEVEEIDREMGEILERERMAGERKAESLSDQQIKFMRPRTAEQIMSPRRKRAGSRSSSDGEDNQSGIPASEIAGNQGPVNAEHHAAADLCEKLKEFYGTASTAVPYGPLNPISEGEEGTPSTSAPSTRPPTADQGQGSGFDPLSFTKEIERLSEADPVLKEIDLIADAPPSLNDCLNQGGRFSELSRRKLRLLVEIRAKEEEIAMDEEHVKRVERRIDRQKKLRISALNEMLGIQLEELEDEKETKFKMVKERRERLHHSRKAYITKHAKCHEMLEDLGGKCLPSLTHLRKYSNEQSSGWSSSEREALSDLRKAQILEKETEEHFALKKDQLKVSEREDHEQCERDMVEAREHLARKKVDLGQHQQKTVEGREKREREIEGLAESIEEQEIKIENMALQREEDEQASVDLLEKLHSRINNVYNIRKDAIRENTELKQKTEEKLPFFHNNLAANEERILSEQAEYERKMKEAEEHREQDLKDKEAEKEEIMKAFQDYTIDFEKQCSLAREQAKSAIASAQMNHESDCDSEEVRRLKSDAEEAIRMSEQYRTDASKAQQTREHRRVLQHERWRRFLDACEKEKVDLHAEMDSEEIQLKTDYDGMFADLEEEEIAARAELESNEQKAKDENQVRYRQERELEVLAQKLNESARECKNSKHQQERVISEKEHILENAKHDKEEAEKKHSVMELDLKRCVNLLQRLVQRITKEVAEHNELLVKERDDFEAELNLELQSARLQAEEKQKRAQVEDEEVTEKELKELEAFTEERKSKLEQDKVELMDLVRVAREQLEKDLIQVDKISAQRGRDRVREADVDAKKRKAERENKLRVFNEIELKYDAMVDNQVADIEAYFDLLGERLDRHGQSVHKQTKMERQRAEEKLKKRMEMQLEENQRRVQRELEDNRRKMAEETQAMIQAAEEELYVRLREERASRLALIEQKRSQMKREIEEEYVRSQVKIREELAQSEKNRIENVLSVFGVDSVRRGELALKEKMEQTRPISREDLMKQKEEKENFDAERAELIREMAMMDLELQELEAEG</sequence>
<feature type="compositionally biased region" description="Basic and acidic residues" evidence="2">
    <location>
        <begin position="762"/>
        <end position="771"/>
    </location>
</feature>
<feature type="coiled-coil region" evidence="1">
    <location>
        <begin position="940"/>
        <end position="1000"/>
    </location>
</feature>
<organism evidence="3 4">
    <name type="scientific">Chloropicon roscoffensis</name>
    <dbReference type="NCBI Taxonomy" id="1461544"/>
    <lineage>
        <taxon>Eukaryota</taxon>
        <taxon>Viridiplantae</taxon>
        <taxon>Chlorophyta</taxon>
        <taxon>Chloropicophyceae</taxon>
        <taxon>Chloropicales</taxon>
        <taxon>Chloropicaceae</taxon>
        <taxon>Chloropicon</taxon>
    </lineage>
</organism>
<accession>A0AAX4PM07</accession>
<dbReference type="Proteomes" id="UP001472866">
    <property type="component" value="Chromosome 17"/>
</dbReference>
<evidence type="ECO:0000313" key="4">
    <source>
        <dbReference type="Proteomes" id="UP001472866"/>
    </source>
</evidence>
<keyword evidence="4" id="KW-1185">Reference proteome</keyword>
<evidence type="ECO:0000256" key="1">
    <source>
        <dbReference type="SAM" id="Coils"/>
    </source>
</evidence>
<feature type="coiled-coil region" evidence="1">
    <location>
        <begin position="672"/>
        <end position="728"/>
    </location>
</feature>
<feature type="region of interest" description="Disordered" evidence="2">
    <location>
        <begin position="522"/>
        <end position="557"/>
    </location>
</feature>
<gene>
    <name evidence="3" type="ORF">HKI87_17g84880</name>
</gene>